<feature type="region of interest" description="Disordered" evidence="5">
    <location>
        <begin position="210"/>
        <end position="235"/>
    </location>
</feature>
<comment type="similarity">
    <text evidence="4">Belongs to the class I-like SAM-binding methyltransferase superfamily. C5-methyltransferase family.</text>
</comment>
<evidence type="ECO:0000256" key="5">
    <source>
        <dbReference type="SAM" id="MobiDB-lite"/>
    </source>
</evidence>
<reference evidence="6" key="1">
    <citation type="submission" date="2020-12" db="EMBL/GenBank/DDBJ databases">
        <authorList>
            <person name="Iha C."/>
        </authorList>
    </citation>
    <scope>NUCLEOTIDE SEQUENCE</scope>
</reference>
<dbReference type="AlphaFoldDB" id="A0A8S1JHL2"/>
<dbReference type="PRINTS" id="PR00105">
    <property type="entry name" value="C5METTRFRASE"/>
</dbReference>
<protein>
    <recommendedName>
        <fullName evidence="8">S-adenosyl-L-methionine-dependent methyltransferase</fullName>
    </recommendedName>
</protein>
<dbReference type="PROSITE" id="PS51679">
    <property type="entry name" value="SAM_MT_C5"/>
    <property type="match status" value="1"/>
</dbReference>
<dbReference type="OrthoDB" id="414133at2759"/>
<feature type="compositionally biased region" description="Low complexity" evidence="5">
    <location>
        <begin position="380"/>
        <end position="396"/>
    </location>
</feature>
<dbReference type="SUPFAM" id="SSF53335">
    <property type="entry name" value="S-adenosyl-L-methionine-dependent methyltransferases"/>
    <property type="match status" value="1"/>
</dbReference>
<dbReference type="GO" id="GO:0008168">
    <property type="term" value="F:methyltransferase activity"/>
    <property type="evidence" value="ECO:0007669"/>
    <property type="project" value="UniProtKB-KW"/>
</dbReference>
<evidence type="ECO:0000256" key="2">
    <source>
        <dbReference type="ARBA" id="ARBA00022679"/>
    </source>
</evidence>
<keyword evidence="2 4" id="KW-0808">Transferase</keyword>
<keyword evidence="1 4" id="KW-0489">Methyltransferase</keyword>
<dbReference type="Gene3D" id="3.90.120.10">
    <property type="entry name" value="DNA Methylase, subunit A, domain 2"/>
    <property type="match status" value="1"/>
</dbReference>
<dbReference type="GO" id="GO:0005634">
    <property type="term" value="C:nucleus"/>
    <property type="evidence" value="ECO:0007669"/>
    <property type="project" value="TreeGrafter"/>
</dbReference>
<dbReference type="GO" id="GO:0032259">
    <property type="term" value="P:methylation"/>
    <property type="evidence" value="ECO:0007669"/>
    <property type="project" value="UniProtKB-KW"/>
</dbReference>
<dbReference type="PANTHER" id="PTHR46098">
    <property type="entry name" value="TRNA (CYTOSINE(38)-C(5))-METHYLTRANSFERASE"/>
    <property type="match status" value="1"/>
</dbReference>
<keyword evidence="3 4" id="KW-0949">S-adenosyl-L-methionine</keyword>
<evidence type="ECO:0000313" key="7">
    <source>
        <dbReference type="Proteomes" id="UP000708148"/>
    </source>
</evidence>
<organism evidence="6 7">
    <name type="scientific">Ostreobium quekettii</name>
    <dbReference type="NCBI Taxonomy" id="121088"/>
    <lineage>
        <taxon>Eukaryota</taxon>
        <taxon>Viridiplantae</taxon>
        <taxon>Chlorophyta</taxon>
        <taxon>core chlorophytes</taxon>
        <taxon>Ulvophyceae</taxon>
        <taxon>TCBD clade</taxon>
        <taxon>Bryopsidales</taxon>
        <taxon>Ostreobineae</taxon>
        <taxon>Ostreobiaceae</taxon>
        <taxon>Ostreobium</taxon>
    </lineage>
</organism>
<proteinExistence type="inferred from homology"/>
<evidence type="ECO:0000256" key="1">
    <source>
        <dbReference type="ARBA" id="ARBA00022603"/>
    </source>
</evidence>
<dbReference type="InterPro" id="IPR050750">
    <property type="entry name" value="C5-MTase"/>
</dbReference>
<dbReference type="Proteomes" id="UP000708148">
    <property type="component" value="Unassembled WGS sequence"/>
</dbReference>
<dbReference type="EMBL" id="CAJHUC010002608">
    <property type="protein sequence ID" value="CAD7704046.1"/>
    <property type="molecule type" value="Genomic_DNA"/>
</dbReference>
<feature type="region of interest" description="Disordered" evidence="5">
    <location>
        <begin position="377"/>
        <end position="416"/>
    </location>
</feature>
<evidence type="ECO:0000256" key="3">
    <source>
        <dbReference type="ARBA" id="ARBA00022691"/>
    </source>
</evidence>
<dbReference type="InterPro" id="IPR001525">
    <property type="entry name" value="C5_MeTfrase"/>
</dbReference>
<gene>
    <name evidence="6" type="ORF">OSTQU699_LOCUS9403</name>
</gene>
<evidence type="ECO:0000313" key="6">
    <source>
        <dbReference type="EMBL" id="CAD7704046.1"/>
    </source>
</evidence>
<keyword evidence="7" id="KW-1185">Reference proteome</keyword>
<feature type="active site" evidence="4">
    <location>
        <position position="75"/>
    </location>
</feature>
<name>A0A8S1JHL2_9CHLO</name>
<dbReference type="Pfam" id="PF00145">
    <property type="entry name" value="DNA_methylase"/>
    <property type="match status" value="2"/>
</dbReference>
<sequence>MRALEFYSGIGGLRCALRRAAPQAAVVAAFDINNVANDVYAHNFGDRPRQSNIERIPLSLLESMRADVWLLSPPCQPYTRQGLKLDANDHRASSFLALMGMLAQMMAPPDYLLVENVVGFESSLTRSRLVETLRACHYQVQEYILSPVQLRIPYSRPRYFCLAKRGRFATQPAEPHSVLFEPPPLGQLPTYEDVVPEPIAAFLDPEDCPDMAEGPSGLVPGPNAPPTDDPTPVDATGDRLRPTLRAHKSPHSADCADPGFDQFQPSVDFGDPTSSVARDGALCTEAADGHAGGAKHRNLKNANGLAGTRDRWRMLRVPVKTLAQCGNVIDVVAAEGRRCNCFTKSYTRYAKGTGSVLATRNTHLLQTLESTRARNVPIRGDSAGAGNAVGDDVGSGVDRRQCDSDGGSGGDAGCNGNGVTPGMVEALREMGVRYFSPREVARLHSFPPGFAFPPHVSPRQRYLLLGNSLNVSVVAHLLAFLFMDPKDQSCLDASQLLASAPLASVGVMACSDIAQ</sequence>
<dbReference type="InterPro" id="IPR029063">
    <property type="entry name" value="SAM-dependent_MTases_sf"/>
</dbReference>
<evidence type="ECO:0008006" key="8">
    <source>
        <dbReference type="Google" id="ProtNLM"/>
    </source>
</evidence>
<comment type="caution">
    <text evidence="6">The sequence shown here is derived from an EMBL/GenBank/DDBJ whole genome shotgun (WGS) entry which is preliminary data.</text>
</comment>
<feature type="compositionally biased region" description="Gly residues" evidence="5">
    <location>
        <begin position="406"/>
        <end position="416"/>
    </location>
</feature>
<accession>A0A8S1JHL2</accession>
<dbReference type="PANTHER" id="PTHR46098:SF1">
    <property type="entry name" value="TRNA (CYTOSINE(38)-C(5))-METHYLTRANSFERASE"/>
    <property type="match status" value="1"/>
</dbReference>
<dbReference type="Gene3D" id="3.40.50.150">
    <property type="entry name" value="Vaccinia Virus protein VP39"/>
    <property type="match status" value="1"/>
</dbReference>
<evidence type="ECO:0000256" key="4">
    <source>
        <dbReference type="PROSITE-ProRule" id="PRU01016"/>
    </source>
</evidence>